<dbReference type="OrthoDB" id="3341212at2759"/>
<comment type="caution">
    <text evidence="2">The sequence shown here is derived from an EMBL/GenBank/DDBJ whole genome shotgun (WGS) entry which is preliminary data.</text>
</comment>
<proteinExistence type="predicted"/>
<dbReference type="Gene3D" id="3.80.10.10">
    <property type="entry name" value="Ribonuclease Inhibitor"/>
    <property type="match status" value="1"/>
</dbReference>
<name>A0A9P7KIU3_9AGAR</name>
<reference evidence="2" key="1">
    <citation type="submission" date="2021-02" db="EMBL/GenBank/DDBJ databases">
        <authorList>
            <person name="Nieuwenhuis M."/>
            <person name="Van De Peppel L.J.J."/>
        </authorList>
    </citation>
    <scope>NUCLEOTIDE SEQUENCE</scope>
    <source>
        <strain evidence="2">D49</strain>
    </source>
</reference>
<feature type="compositionally biased region" description="Acidic residues" evidence="1">
    <location>
        <begin position="128"/>
        <end position="142"/>
    </location>
</feature>
<evidence type="ECO:0008006" key="4">
    <source>
        <dbReference type="Google" id="ProtNLM"/>
    </source>
</evidence>
<keyword evidence="3" id="KW-1185">Reference proteome</keyword>
<dbReference type="AlphaFoldDB" id="A0A9P7KIU3"/>
<feature type="region of interest" description="Disordered" evidence="1">
    <location>
        <begin position="103"/>
        <end position="142"/>
    </location>
</feature>
<protein>
    <recommendedName>
        <fullName evidence="4">F-box domain-containing protein</fullName>
    </recommendedName>
</protein>
<feature type="region of interest" description="Disordered" evidence="1">
    <location>
        <begin position="600"/>
        <end position="622"/>
    </location>
</feature>
<evidence type="ECO:0000313" key="3">
    <source>
        <dbReference type="Proteomes" id="UP000717328"/>
    </source>
</evidence>
<accession>A0A9P7KIU3</accession>
<gene>
    <name evidence="2" type="ORF">H0H81_005512</name>
</gene>
<reference evidence="2" key="2">
    <citation type="submission" date="2021-10" db="EMBL/GenBank/DDBJ databases">
        <title>Phylogenomics reveals ancestral predisposition of the termite-cultivated fungus Termitomyces towards a domesticated lifestyle.</title>
        <authorList>
            <person name="Auxier B."/>
            <person name="Grum-Grzhimaylo A."/>
            <person name="Cardenas M.E."/>
            <person name="Lodge J.D."/>
            <person name="Laessoe T."/>
            <person name="Pedersen O."/>
            <person name="Smith M.E."/>
            <person name="Kuyper T.W."/>
            <person name="Franco-Molano E.A."/>
            <person name="Baroni T.J."/>
            <person name="Aanen D.K."/>
        </authorList>
    </citation>
    <scope>NUCLEOTIDE SEQUENCE</scope>
    <source>
        <strain evidence="2">D49</strain>
    </source>
</reference>
<dbReference type="Proteomes" id="UP000717328">
    <property type="component" value="Unassembled WGS sequence"/>
</dbReference>
<sequence>MGPTKPSRDAQLKKDLTKNLTSALEGSLKENLKLSPDAALRKVTKEMLANNPFVPPIGCPVNDLPPELLAYIFLVGTQMEAEYEYADDDDEDDEDMEQYQLSDEWTDEEGGNHRDTAALGSLANGGDMEVDGDGNEEDEDEEMELPFQVLVSHVCKHWRVVALESPVLWTKLNFGEGAPFEKSKTWIQRSKGLPLDISIDCTIPEENEHDAHDLDDVLHATGDASSPPTRTATISAEEYGRQYTEMHKDCTHPHPHLPLSLLDLVAILDIIVPHIEQWRSLTLTASLYDYMHTLLSRLAQCPAAPLLEVLELYHYEDCEDYEVFRPAELREPFLIFNGYAPNLRDVALWGVHLDWDRSLSFLKDLRDLELTYHAKDVRPSYATFTQMITFSPNLSTLSLCLSGPQGNDAETNDWGTEPISIPSLQELVLCYHEAPYAIALVQKLSVPNVRSLALDFDGEDYTEFVKQLTLPMAGTTKSILSGLEHMKISGLPCDRASIDMMYEQLVGLQTININCSGEEEEELFRRLMYPAAAGKKIYCPNLHTITTTGIDGAEMRGFVEARKAAGVPIKRLMMSEEDEIEDKDEKWLRAHVEEFDFFEPSDSEEELVDLTEDDESDNDMDM</sequence>
<organism evidence="2 3">
    <name type="scientific">Sphagnurus paluster</name>
    <dbReference type="NCBI Taxonomy" id="117069"/>
    <lineage>
        <taxon>Eukaryota</taxon>
        <taxon>Fungi</taxon>
        <taxon>Dikarya</taxon>
        <taxon>Basidiomycota</taxon>
        <taxon>Agaricomycotina</taxon>
        <taxon>Agaricomycetes</taxon>
        <taxon>Agaricomycetidae</taxon>
        <taxon>Agaricales</taxon>
        <taxon>Tricholomatineae</taxon>
        <taxon>Lyophyllaceae</taxon>
        <taxon>Sphagnurus</taxon>
    </lineage>
</organism>
<evidence type="ECO:0000313" key="2">
    <source>
        <dbReference type="EMBL" id="KAG5654266.1"/>
    </source>
</evidence>
<dbReference type="EMBL" id="JABCKI010000014">
    <property type="protein sequence ID" value="KAG5654266.1"/>
    <property type="molecule type" value="Genomic_DNA"/>
</dbReference>
<evidence type="ECO:0000256" key="1">
    <source>
        <dbReference type="SAM" id="MobiDB-lite"/>
    </source>
</evidence>
<dbReference type="InterPro" id="IPR032675">
    <property type="entry name" value="LRR_dom_sf"/>
</dbReference>